<feature type="chain" id="PRO_5044999238" description="Transmembrane 9 superfamily member" evidence="7">
    <location>
        <begin position="22"/>
        <end position="149"/>
    </location>
</feature>
<evidence type="ECO:0000256" key="1">
    <source>
        <dbReference type="ARBA" id="ARBA00004141"/>
    </source>
</evidence>
<keyword evidence="5" id="KW-1133">Transmembrane helix</keyword>
<keyword evidence="9" id="KW-1185">Reference proteome</keyword>
<dbReference type="EMBL" id="CAUYUJ010021760">
    <property type="protein sequence ID" value="CAK0906869.1"/>
    <property type="molecule type" value="Genomic_DNA"/>
</dbReference>
<evidence type="ECO:0000256" key="5">
    <source>
        <dbReference type="ARBA" id="ARBA00022989"/>
    </source>
</evidence>
<dbReference type="InterPro" id="IPR004240">
    <property type="entry name" value="EMP70"/>
</dbReference>
<evidence type="ECO:0000256" key="2">
    <source>
        <dbReference type="ARBA" id="ARBA00005227"/>
    </source>
</evidence>
<keyword evidence="3" id="KW-0812">Transmembrane</keyword>
<keyword evidence="4 7" id="KW-0732">Signal</keyword>
<feature type="signal peptide" evidence="7">
    <location>
        <begin position="1"/>
        <end position="21"/>
    </location>
</feature>
<name>A0ABN9Y306_9DINO</name>
<evidence type="ECO:0000256" key="3">
    <source>
        <dbReference type="ARBA" id="ARBA00022692"/>
    </source>
</evidence>
<dbReference type="Pfam" id="PF02990">
    <property type="entry name" value="EMP70"/>
    <property type="match status" value="1"/>
</dbReference>
<dbReference type="PANTHER" id="PTHR10766">
    <property type="entry name" value="TRANSMEMBRANE 9 SUPERFAMILY PROTEIN"/>
    <property type="match status" value="1"/>
</dbReference>
<reference evidence="8" key="1">
    <citation type="submission" date="2023-10" db="EMBL/GenBank/DDBJ databases">
        <authorList>
            <person name="Chen Y."/>
            <person name="Shah S."/>
            <person name="Dougan E. K."/>
            <person name="Thang M."/>
            <person name="Chan C."/>
        </authorList>
    </citation>
    <scope>NUCLEOTIDE SEQUENCE [LARGE SCALE GENOMIC DNA]</scope>
</reference>
<accession>A0ABN9Y306</accession>
<gene>
    <name evidence="8" type="ORF">PCOR1329_LOCUS82049</name>
</gene>
<protein>
    <recommendedName>
        <fullName evidence="7">Transmembrane 9 superfamily member</fullName>
    </recommendedName>
</protein>
<sequence>MAACAGSRAGLAALAVSSAHAFYLPGVAPIEYQEGGAVDLKVNKLTSVKTQLPYGYYVLPYCKPQAIQDSVENLGEILTGDLIENSPYSIRMLVDASCKVLCKQTLGDLQKEKFRSMIDDEYLVNWIVDNLPAATRYIRRSDGQRVLCT</sequence>
<comment type="caution">
    <text evidence="8">The sequence shown here is derived from an EMBL/GenBank/DDBJ whole genome shotgun (WGS) entry which is preliminary data.</text>
</comment>
<proteinExistence type="inferred from homology"/>
<comment type="subcellular location">
    <subcellularLocation>
        <location evidence="1">Membrane</location>
        <topology evidence="1">Multi-pass membrane protein</topology>
    </subcellularLocation>
</comment>
<keyword evidence="6" id="KW-0472">Membrane</keyword>
<organism evidence="8 9">
    <name type="scientific">Prorocentrum cordatum</name>
    <dbReference type="NCBI Taxonomy" id="2364126"/>
    <lineage>
        <taxon>Eukaryota</taxon>
        <taxon>Sar</taxon>
        <taxon>Alveolata</taxon>
        <taxon>Dinophyceae</taxon>
        <taxon>Prorocentrales</taxon>
        <taxon>Prorocentraceae</taxon>
        <taxon>Prorocentrum</taxon>
    </lineage>
</organism>
<evidence type="ECO:0000256" key="4">
    <source>
        <dbReference type="ARBA" id="ARBA00022729"/>
    </source>
</evidence>
<comment type="similarity">
    <text evidence="2 7">Belongs to the nonaspanin (TM9SF) (TC 9.A.2) family.</text>
</comment>
<evidence type="ECO:0000313" key="9">
    <source>
        <dbReference type="Proteomes" id="UP001189429"/>
    </source>
</evidence>
<evidence type="ECO:0000313" key="8">
    <source>
        <dbReference type="EMBL" id="CAK0906869.1"/>
    </source>
</evidence>
<evidence type="ECO:0000256" key="7">
    <source>
        <dbReference type="RuleBase" id="RU363079"/>
    </source>
</evidence>
<dbReference type="Proteomes" id="UP001189429">
    <property type="component" value="Unassembled WGS sequence"/>
</dbReference>
<evidence type="ECO:0000256" key="6">
    <source>
        <dbReference type="ARBA" id="ARBA00023136"/>
    </source>
</evidence>